<protein>
    <submittedName>
        <fullName evidence="1">Uncharacterized protein</fullName>
    </submittedName>
</protein>
<accession>A0A412IZW8</accession>
<sequence length="65" mass="7778">MMNKYFNEPIEENDLFYICFLIEKVSRHLHQRNSYVVNKLGYDPLYHLISVANVLHSEKFRSGCL</sequence>
<gene>
    <name evidence="1" type="ORF">DWX92_07890</name>
</gene>
<dbReference type="AlphaFoldDB" id="A0A412IZW8"/>
<comment type="caution">
    <text evidence="1">The sequence shown here is derived from an EMBL/GenBank/DDBJ whole genome shotgun (WGS) entry which is preliminary data.</text>
</comment>
<dbReference type="RefSeq" id="WP_118320229.1">
    <property type="nucleotide sequence ID" value="NZ_QRVM01000035.1"/>
</dbReference>
<evidence type="ECO:0000313" key="2">
    <source>
        <dbReference type="Proteomes" id="UP000285274"/>
    </source>
</evidence>
<dbReference type="EMBL" id="QRVM01000035">
    <property type="protein sequence ID" value="RGS45556.1"/>
    <property type="molecule type" value="Genomic_DNA"/>
</dbReference>
<organism evidence="1 2">
    <name type="scientific">Holdemanella biformis</name>
    <dbReference type="NCBI Taxonomy" id="1735"/>
    <lineage>
        <taxon>Bacteria</taxon>
        <taxon>Bacillati</taxon>
        <taxon>Bacillota</taxon>
        <taxon>Erysipelotrichia</taxon>
        <taxon>Erysipelotrichales</taxon>
        <taxon>Erysipelotrichaceae</taxon>
        <taxon>Holdemanella</taxon>
    </lineage>
</organism>
<reference evidence="1 2" key="1">
    <citation type="submission" date="2018-08" db="EMBL/GenBank/DDBJ databases">
        <title>A genome reference for cultivated species of the human gut microbiota.</title>
        <authorList>
            <person name="Zou Y."/>
            <person name="Xue W."/>
            <person name="Luo G."/>
        </authorList>
    </citation>
    <scope>NUCLEOTIDE SEQUENCE [LARGE SCALE GENOMIC DNA]</scope>
    <source>
        <strain evidence="1 2">AF22-10AC</strain>
    </source>
</reference>
<dbReference type="Proteomes" id="UP000285274">
    <property type="component" value="Unassembled WGS sequence"/>
</dbReference>
<evidence type="ECO:0000313" key="1">
    <source>
        <dbReference type="EMBL" id="RGS45556.1"/>
    </source>
</evidence>
<proteinExistence type="predicted"/>
<name>A0A412IZW8_9FIRM</name>